<dbReference type="GO" id="GO:0003677">
    <property type="term" value="F:DNA binding"/>
    <property type="evidence" value="ECO:0007669"/>
    <property type="project" value="InterPro"/>
</dbReference>
<feature type="domain" description="RNA polymerase sigma-70 region 2" evidence="5">
    <location>
        <begin position="4"/>
        <end position="69"/>
    </location>
</feature>
<dbReference type="Proteomes" id="UP000306635">
    <property type="component" value="Unassembled WGS sequence"/>
</dbReference>
<feature type="domain" description="RNA polymerase sigma factor 70 region 4 type 2" evidence="6">
    <location>
        <begin position="100"/>
        <end position="152"/>
    </location>
</feature>
<evidence type="ECO:0000259" key="6">
    <source>
        <dbReference type="Pfam" id="PF08281"/>
    </source>
</evidence>
<comment type="caution">
    <text evidence="7">The sequence shown here is derived from an EMBL/GenBank/DDBJ whole genome shotgun (WGS) entry which is preliminary data.</text>
</comment>
<dbReference type="SUPFAM" id="SSF88946">
    <property type="entry name" value="Sigma2 domain of RNA polymerase sigma factors"/>
    <property type="match status" value="1"/>
</dbReference>
<dbReference type="RefSeq" id="WP_138525320.1">
    <property type="nucleotide sequence ID" value="NZ_JAOCBK010000005.1"/>
</dbReference>
<dbReference type="InterPro" id="IPR036388">
    <property type="entry name" value="WH-like_DNA-bd_sf"/>
</dbReference>
<evidence type="ECO:0000256" key="3">
    <source>
        <dbReference type="ARBA" id="ARBA00023082"/>
    </source>
</evidence>
<organism evidence="7 8">
    <name type="scientific">Pseudomonas nicosulfuronedens</name>
    <dbReference type="NCBI Taxonomy" id="2571105"/>
    <lineage>
        <taxon>Bacteria</taxon>
        <taxon>Pseudomonadati</taxon>
        <taxon>Pseudomonadota</taxon>
        <taxon>Gammaproteobacteria</taxon>
        <taxon>Pseudomonadales</taxon>
        <taxon>Pseudomonadaceae</taxon>
        <taxon>Pseudomonas</taxon>
    </lineage>
</organism>
<evidence type="ECO:0000259" key="5">
    <source>
        <dbReference type="Pfam" id="PF04542"/>
    </source>
</evidence>
<dbReference type="PANTHER" id="PTHR43133">
    <property type="entry name" value="RNA POLYMERASE ECF-TYPE SIGMA FACTO"/>
    <property type="match status" value="1"/>
</dbReference>
<proteinExistence type="inferred from homology"/>
<dbReference type="NCBIfam" id="TIGR02937">
    <property type="entry name" value="sigma70-ECF"/>
    <property type="match status" value="1"/>
</dbReference>
<dbReference type="InterPro" id="IPR013325">
    <property type="entry name" value="RNA_pol_sigma_r2"/>
</dbReference>
<dbReference type="GO" id="GO:0016987">
    <property type="term" value="F:sigma factor activity"/>
    <property type="evidence" value="ECO:0007669"/>
    <property type="project" value="UniProtKB-KW"/>
</dbReference>
<keyword evidence="3" id="KW-0731">Sigma factor</keyword>
<dbReference type="InterPro" id="IPR014284">
    <property type="entry name" value="RNA_pol_sigma-70_dom"/>
</dbReference>
<comment type="similarity">
    <text evidence="1">Belongs to the sigma-70 factor family. ECF subfamily.</text>
</comment>
<evidence type="ECO:0000256" key="4">
    <source>
        <dbReference type="ARBA" id="ARBA00023163"/>
    </source>
</evidence>
<dbReference type="InterPro" id="IPR013324">
    <property type="entry name" value="RNA_pol_sigma_r3/r4-like"/>
</dbReference>
<protein>
    <submittedName>
        <fullName evidence="7">Sigma-70 family RNA polymerase sigma factor</fullName>
    </submittedName>
</protein>
<dbReference type="SUPFAM" id="SSF88659">
    <property type="entry name" value="Sigma3 and sigma4 domains of RNA polymerase sigma factors"/>
    <property type="match status" value="1"/>
</dbReference>
<evidence type="ECO:0000256" key="1">
    <source>
        <dbReference type="ARBA" id="ARBA00010641"/>
    </source>
</evidence>
<dbReference type="InterPro" id="IPR013249">
    <property type="entry name" value="RNA_pol_sigma70_r4_t2"/>
</dbReference>
<dbReference type="InterPro" id="IPR039425">
    <property type="entry name" value="RNA_pol_sigma-70-like"/>
</dbReference>
<dbReference type="Gene3D" id="1.10.1740.10">
    <property type="match status" value="1"/>
</dbReference>
<dbReference type="Pfam" id="PF08281">
    <property type="entry name" value="Sigma70_r4_2"/>
    <property type="match status" value="1"/>
</dbReference>
<keyword evidence="4" id="KW-0804">Transcription</keyword>
<dbReference type="NCBIfam" id="NF009180">
    <property type="entry name" value="PRK12528.1"/>
    <property type="match status" value="1"/>
</dbReference>
<keyword evidence="2" id="KW-0805">Transcription regulation</keyword>
<keyword evidence="8" id="KW-1185">Reference proteome</keyword>
<dbReference type="Gene3D" id="1.10.10.10">
    <property type="entry name" value="Winged helix-like DNA-binding domain superfamily/Winged helix DNA-binding domain"/>
    <property type="match status" value="1"/>
</dbReference>
<dbReference type="AlphaFoldDB" id="A0A5R9QW62"/>
<dbReference type="OrthoDB" id="9797134at2"/>
<dbReference type="Pfam" id="PF04542">
    <property type="entry name" value="Sigma70_r2"/>
    <property type="match status" value="1"/>
</dbReference>
<gene>
    <name evidence="7" type="ORF">FAS41_20275</name>
</gene>
<dbReference type="InterPro" id="IPR007627">
    <property type="entry name" value="RNA_pol_sigma70_r2"/>
</dbReference>
<dbReference type="GO" id="GO:0006352">
    <property type="term" value="P:DNA-templated transcription initiation"/>
    <property type="evidence" value="ECO:0007669"/>
    <property type="project" value="InterPro"/>
</dbReference>
<sequence length="161" mass="18144">MDNLYRAHSSWLTGWLRKRLADRDKAADITHDTFLRLLTGTVAHPLREPRHFLATVAKRVMIDHLRRRSLEQAYLEALAHEPELLACSPEQQLLVLETLLQLDAMLDGLGHKVRQAFLLAQLDGLGYAEIAQRLGVSVSSVTKYMAKATEQCLLFALDAEA</sequence>
<evidence type="ECO:0000313" key="7">
    <source>
        <dbReference type="EMBL" id="TLX73621.1"/>
    </source>
</evidence>
<dbReference type="EMBL" id="SWDV01000028">
    <property type="protein sequence ID" value="TLX73621.1"/>
    <property type="molecule type" value="Genomic_DNA"/>
</dbReference>
<dbReference type="NCBIfam" id="NF007232">
    <property type="entry name" value="PRK09651.1"/>
    <property type="match status" value="1"/>
</dbReference>
<accession>A0A5R9QW62</accession>
<evidence type="ECO:0000256" key="2">
    <source>
        <dbReference type="ARBA" id="ARBA00023015"/>
    </source>
</evidence>
<dbReference type="PANTHER" id="PTHR43133:SF63">
    <property type="entry name" value="RNA POLYMERASE SIGMA FACTOR FECI-RELATED"/>
    <property type="match status" value="1"/>
</dbReference>
<name>A0A5R9QW62_9PSED</name>
<evidence type="ECO:0000313" key="8">
    <source>
        <dbReference type="Proteomes" id="UP000306635"/>
    </source>
</evidence>
<reference evidence="7 8" key="1">
    <citation type="submission" date="2019-04" db="EMBL/GenBank/DDBJ databases">
        <authorList>
            <person name="Li M."/>
        </authorList>
    </citation>
    <scope>NUCLEOTIDE SEQUENCE [LARGE SCALE GENOMIC DNA]</scope>
    <source>
        <strain evidence="7 8">LAM1902</strain>
    </source>
</reference>